<proteinExistence type="predicted"/>
<feature type="region of interest" description="Disordered" evidence="1">
    <location>
        <begin position="1"/>
        <end position="22"/>
    </location>
</feature>
<dbReference type="EMBL" id="SNXZ01000003">
    <property type="protein sequence ID" value="TDP98148.1"/>
    <property type="molecule type" value="Genomic_DNA"/>
</dbReference>
<protein>
    <submittedName>
        <fullName evidence="2">Uncharacterized protein</fullName>
    </submittedName>
</protein>
<evidence type="ECO:0000313" key="3">
    <source>
        <dbReference type="Proteomes" id="UP000295444"/>
    </source>
</evidence>
<dbReference type="RefSeq" id="WP_133851241.1">
    <property type="nucleotide sequence ID" value="NZ_SNXZ01000003.1"/>
</dbReference>
<keyword evidence="3" id="KW-1185">Reference proteome</keyword>
<feature type="compositionally biased region" description="Polar residues" evidence="1">
    <location>
        <begin position="320"/>
        <end position="332"/>
    </location>
</feature>
<feature type="compositionally biased region" description="Acidic residues" evidence="1">
    <location>
        <begin position="655"/>
        <end position="667"/>
    </location>
</feature>
<name>A0A4V3CZI3_LABRH</name>
<gene>
    <name evidence="2" type="ORF">EV186_1031128</name>
</gene>
<dbReference type="OrthoDB" id="3908445at2"/>
<sequence>MNPFGDDGRHPQPVPWSKDYTGNVYEPVRHEDSATEATDPAPGVDEAIYSEVPAMLSDVNEISPTAAAAVADSIVQAGSATASARTNHGEVNAVKVVNYLQESLEQLKANEEFLDRVLELFAPPEDFASHYHHWLESHLLVIALNQDQGRFITAHALLAKIRKDQKISVGALSFGGGSTFPVGRLPHARNWAYVVEVPAEEDEFKLRSSFGSSLNTLQDRLRQQSCWMVLVMAADQWDRARAQAPGITELRESHVTPEAIVRRALLARDKQIPVDRWLEDPRVQKLIAEQPPAQAQEVVDLIFAAQQLTNPESEGHRSAGTRTSGASQLLDSSDSTFERQVEMVIAARTNWRKQLLHWHRKEGRTGFQRNFLISAAVQNGVPVAHVYLGATELARALQEKKLHAPAGQNAPGVIDLVDAVHADLTEQNTVVFDRLGWDDAALQYFWIDRPLSRGLFIGWLAKRAVQTQQRESFEPLTEVQRRALASRIAQLAVDWAVRLGRLHPLKRIAEEWYDQGTVWSEFVDVLDHAAVQPSTARNIHPMLLNWANVPPAVKQPGKLAVAEICAGQFGRKYTGKALIRLKHAANSDDPRVIEAVQAGVQTLWEDRSVRDALFAAVTGWCKDEKTAAAGRQSFFTLARHDTRTDDRRPRLLIEPDTDDDRSGPDDEDLSYGWRGLLAPDNSDERLEEVLFFWLDAALAFPEYEGRIVKVLCGAVRGPEVAGRESPRNRLTGLARLWSKQAMDDAQRREHVYNTLTGRVDDEFIARRPSTSASFE</sequence>
<dbReference type="AlphaFoldDB" id="A0A4V3CZI3"/>
<comment type="caution">
    <text evidence="2">The sequence shown here is derived from an EMBL/GenBank/DDBJ whole genome shotgun (WGS) entry which is preliminary data.</text>
</comment>
<evidence type="ECO:0000256" key="1">
    <source>
        <dbReference type="SAM" id="MobiDB-lite"/>
    </source>
</evidence>
<dbReference type="Proteomes" id="UP000295444">
    <property type="component" value="Unassembled WGS sequence"/>
</dbReference>
<feature type="region of interest" description="Disordered" evidence="1">
    <location>
        <begin position="647"/>
        <end position="667"/>
    </location>
</feature>
<feature type="region of interest" description="Disordered" evidence="1">
    <location>
        <begin position="310"/>
        <end position="332"/>
    </location>
</feature>
<accession>A0A4V3CZI3</accession>
<organism evidence="2 3">
    <name type="scientific">Labedaea rhizosphaerae</name>
    <dbReference type="NCBI Taxonomy" id="598644"/>
    <lineage>
        <taxon>Bacteria</taxon>
        <taxon>Bacillati</taxon>
        <taxon>Actinomycetota</taxon>
        <taxon>Actinomycetes</taxon>
        <taxon>Pseudonocardiales</taxon>
        <taxon>Pseudonocardiaceae</taxon>
        <taxon>Labedaea</taxon>
    </lineage>
</organism>
<feature type="compositionally biased region" description="Basic and acidic residues" evidence="1">
    <location>
        <begin position="1"/>
        <end position="10"/>
    </location>
</feature>
<evidence type="ECO:0000313" key="2">
    <source>
        <dbReference type="EMBL" id="TDP98148.1"/>
    </source>
</evidence>
<reference evidence="2 3" key="1">
    <citation type="submission" date="2019-03" db="EMBL/GenBank/DDBJ databases">
        <title>Genomic Encyclopedia of Type Strains, Phase IV (KMG-IV): sequencing the most valuable type-strain genomes for metagenomic binning, comparative biology and taxonomic classification.</title>
        <authorList>
            <person name="Goeker M."/>
        </authorList>
    </citation>
    <scope>NUCLEOTIDE SEQUENCE [LARGE SCALE GENOMIC DNA]</scope>
    <source>
        <strain evidence="2 3">DSM 45361</strain>
    </source>
</reference>